<protein>
    <submittedName>
        <fullName evidence="4">Galactonate dehydratase</fullName>
        <ecNumber evidence="4">4.2.1.6</ecNumber>
    </submittedName>
</protein>
<dbReference type="KEGG" id="ppsc:EHS13_14240"/>
<dbReference type="SFLD" id="SFLDS00001">
    <property type="entry name" value="Enolase"/>
    <property type="match status" value="1"/>
</dbReference>
<evidence type="ECO:0000313" key="5">
    <source>
        <dbReference type="Proteomes" id="UP000426246"/>
    </source>
</evidence>
<keyword evidence="1" id="KW-0479">Metal-binding</keyword>
<dbReference type="SUPFAM" id="SSF51604">
    <property type="entry name" value="Enolase C-terminal domain-like"/>
    <property type="match status" value="1"/>
</dbReference>
<dbReference type="InterPro" id="IPR018110">
    <property type="entry name" value="Mandel_Rmase/mucon_lact_enz_CS"/>
</dbReference>
<keyword evidence="5" id="KW-1185">Reference proteome</keyword>
<proteinExistence type="predicted"/>
<evidence type="ECO:0000313" key="4">
    <source>
        <dbReference type="EMBL" id="QGQ95949.1"/>
    </source>
</evidence>
<gene>
    <name evidence="4" type="ORF">EHS13_14240</name>
</gene>
<dbReference type="Pfam" id="PF13378">
    <property type="entry name" value="MR_MLE_C"/>
    <property type="match status" value="1"/>
</dbReference>
<dbReference type="SUPFAM" id="SSF54826">
    <property type="entry name" value="Enolase N-terminal domain-like"/>
    <property type="match status" value="1"/>
</dbReference>
<dbReference type="Proteomes" id="UP000426246">
    <property type="component" value="Chromosome"/>
</dbReference>
<dbReference type="EMBL" id="CP034235">
    <property type="protein sequence ID" value="QGQ95949.1"/>
    <property type="molecule type" value="Genomic_DNA"/>
</dbReference>
<organism evidence="4 5">
    <name type="scientific">Paenibacillus psychroresistens</name>
    <dbReference type="NCBI Taxonomy" id="1778678"/>
    <lineage>
        <taxon>Bacteria</taxon>
        <taxon>Bacillati</taxon>
        <taxon>Bacillota</taxon>
        <taxon>Bacilli</taxon>
        <taxon>Bacillales</taxon>
        <taxon>Paenibacillaceae</taxon>
        <taxon>Paenibacillus</taxon>
    </lineage>
</organism>
<keyword evidence="2 4" id="KW-0456">Lyase</keyword>
<sequence length="372" mass="41457">MRITKIEIFHVKPRFSFLKMSTDEGLVGWGEAIVEGRSRTVEMAVKEFEPHLIGQDPRRIEHLWQAMYRGTFYRGGPILSSAISGIEQAMWDILGKSLGVPVYQLLGGAVRNRIRMYKGIGGSSADEAYANAKEWREKGFTMMKTGIDQMAHVMETPAWINHEVARIEAIRDAIGPNCDLGIDFHGRVSPALAIRLAKELERFHPIFIEEPCLPENVDTLVTIARSTTIPIATGERLFTKWAFREILEKQAAAILQPDLAHCGGIMEGKKIAAMAEAYYCGFAPHNPLGPINLAASVQLSANVPNFLAQEHATLGEGYLKTPFIVKDGYLEIPTAPGLGIEVDEDALHDQRYDGDWDTPRWFHEDDGSVADW</sequence>
<dbReference type="Gene3D" id="3.30.390.10">
    <property type="entry name" value="Enolase-like, N-terminal domain"/>
    <property type="match status" value="1"/>
</dbReference>
<dbReference type="InterPro" id="IPR029017">
    <property type="entry name" value="Enolase-like_N"/>
</dbReference>
<dbReference type="GO" id="GO:0008869">
    <property type="term" value="F:galactonate dehydratase activity"/>
    <property type="evidence" value="ECO:0007669"/>
    <property type="project" value="UniProtKB-EC"/>
</dbReference>
<feature type="domain" description="Mandelate racemase/muconate lactonizing enzyme C-terminal" evidence="3">
    <location>
        <begin position="125"/>
        <end position="230"/>
    </location>
</feature>
<dbReference type="OrthoDB" id="9775391at2"/>
<reference evidence="5" key="1">
    <citation type="submission" date="2018-11" db="EMBL/GenBank/DDBJ databases">
        <title>Complete genome sequence of Paenibacillus sp. ML311-T8.</title>
        <authorList>
            <person name="Nam Y.-D."/>
            <person name="Kang J."/>
            <person name="Chung W.-H."/>
            <person name="Park Y.S."/>
        </authorList>
    </citation>
    <scope>NUCLEOTIDE SEQUENCE [LARGE SCALE GENOMIC DNA]</scope>
    <source>
        <strain evidence="5">ML311-T8</strain>
    </source>
</reference>
<dbReference type="Pfam" id="PF02746">
    <property type="entry name" value="MR_MLE_N"/>
    <property type="match status" value="1"/>
</dbReference>
<name>A0A6B8RIQ9_9BACL</name>
<evidence type="ECO:0000256" key="1">
    <source>
        <dbReference type="ARBA" id="ARBA00022723"/>
    </source>
</evidence>
<accession>A0A6B8RIQ9</accession>
<dbReference type="InterPro" id="IPR029065">
    <property type="entry name" value="Enolase_C-like"/>
</dbReference>
<dbReference type="InterPro" id="IPR034593">
    <property type="entry name" value="DgoD-like"/>
</dbReference>
<dbReference type="SMART" id="SM00922">
    <property type="entry name" value="MR_MLE"/>
    <property type="match status" value="1"/>
</dbReference>
<dbReference type="GO" id="GO:0046872">
    <property type="term" value="F:metal ion binding"/>
    <property type="evidence" value="ECO:0007669"/>
    <property type="project" value="UniProtKB-KW"/>
</dbReference>
<dbReference type="PANTHER" id="PTHR48080:SF2">
    <property type="entry name" value="D-GALACTONATE DEHYDRATASE"/>
    <property type="match status" value="1"/>
</dbReference>
<evidence type="ECO:0000256" key="2">
    <source>
        <dbReference type="ARBA" id="ARBA00023239"/>
    </source>
</evidence>
<dbReference type="InterPro" id="IPR036849">
    <property type="entry name" value="Enolase-like_C_sf"/>
</dbReference>
<dbReference type="GO" id="GO:0009063">
    <property type="term" value="P:amino acid catabolic process"/>
    <property type="evidence" value="ECO:0007669"/>
    <property type="project" value="InterPro"/>
</dbReference>
<dbReference type="PANTHER" id="PTHR48080">
    <property type="entry name" value="D-GALACTONATE DEHYDRATASE-RELATED"/>
    <property type="match status" value="1"/>
</dbReference>
<evidence type="ECO:0000259" key="3">
    <source>
        <dbReference type="SMART" id="SM00922"/>
    </source>
</evidence>
<dbReference type="NCBIfam" id="NF010624">
    <property type="entry name" value="PRK14017.1"/>
    <property type="match status" value="1"/>
</dbReference>
<dbReference type="EC" id="4.2.1.6" evidence="4"/>
<dbReference type="SFLD" id="SFLDG00179">
    <property type="entry name" value="mandelate_racemase"/>
    <property type="match status" value="1"/>
</dbReference>
<dbReference type="Gene3D" id="3.20.20.120">
    <property type="entry name" value="Enolase-like C-terminal domain"/>
    <property type="match status" value="1"/>
</dbReference>
<dbReference type="RefSeq" id="WP_155700985.1">
    <property type="nucleotide sequence ID" value="NZ_CP034235.1"/>
</dbReference>
<dbReference type="InterPro" id="IPR013341">
    <property type="entry name" value="Mandelate_racemase_N_dom"/>
</dbReference>
<dbReference type="InterPro" id="IPR013342">
    <property type="entry name" value="Mandelate_racemase_C"/>
</dbReference>
<dbReference type="PROSITE" id="PS00909">
    <property type="entry name" value="MR_MLE_2"/>
    <property type="match status" value="1"/>
</dbReference>
<dbReference type="AlphaFoldDB" id="A0A6B8RIQ9"/>